<evidence type="ECO:0000313" key="5">
    <source>
        <dbReference type="Proteomes" id="UP001058072"/>
    </source>
</evidence>
<gene>
    <name evidence="2" type="ORF">J0J69_01695</name>
    <name evidence="3" type="ORF">J0J70_07930</name>
</gene>
<dbReference type="SUPFAM" id="SSF54909">
    <property type="entry name" value="Dimeric alpha+beta barrel"/>
    <property type="match status" value="1"/>
</dbReference>
<dbReference type="PANTHER" id="PTHR37832:SF1">
    <property type="entry name" value="STRESS-RESPONSE A_B BARREL DOMAIN-CONTAINING PROTEIN"/>
    <property type="match status" value="1"/>
</dbReference>
<dbReference type="Gene3D" id="3.30.70.100">
    <property type="match status" value="1"/>
</dbReference>
<sequence>MMVKHIVMWKIQGVNGQSKEETAQEIKRTLEDLNGKIEGLIHLEVGIDFLQSDASYDVVLYSELANKEALDFYQNHPLHVKAATEVVKPAATSRIVVDYEM</sequence>
<reference evidence="3 4" key="1">
    <citation type="submission" date="2021-03" db="EMBL/GenBank/DDBJ databases">
        <title>Comparative Genomics and Metabolomics in the genus Turicibacter.</title>
        <authorList>
            <person name="Maki J."/>
            <person name="Looft T."/>
        </authorList>
    </citation>
    <scope>NUCLEOTIDE SEQUENCE</scope>
    <source>
        <strain evidence="3">ISU324</strain>
        <strain evidence="2 4">MMM721</strain>
    </source>
</reference>
<name>A0A9Q9CF90_9FIRM</name>
<dbReference type="InterPro" id="IPR011008">
    <property type="entry name" value="Dimeric_a/b-barrel"/>
</dbReference>
<dbReference type="PROSITE" id="PS51502">
    <property type="entry name" value="S_R_A_B_BARREL"/>
    <property type="match status" value="1"/>
</dbReference>
<feature type="domain" description="Stress-response A/B barrel" evidence="1">
    <location>
        <begin position="3"/>
        <end position="99"/>
    </location>
</feature>
<evidence type="ECO:0000259" key="1">
    <source>
        <dbReference type="PROSITE" id="PS51502"/>
    </source>
</evidence>
<keyword evidence="4" id="KW-1185">Reference proteome</keyword>
<dbReference type="InterPro" id="IPR013097">
    <property type="entry name" value="Dabb"/>
</dbReference>
<dbReference type="SMART" id="SM00886">
    <property type="entry name" value="Dabb"/>
    <property type="match status" value="1"/>
</dbReference>
<evidence type="ECO:0000313" key="2">
    <source>
        <dbReference type="EMBL" id="UUF06330.1"/>
    </source>
</evidence>
<dbReference type="AlphaFoldDB" id="A0A9Q9CF90"/>
<evidence type="ECO:0000313" key="4">
    <source>
        <dbReference type="Proteomes" id="UP001058016"/>
    </source>
</evidence>
<accession>A0A9Q9CF90</accession>
<proteinExistence type="predicted"/>
<dbReference type="Pfam" id="PF07876">
    <property type="entry name" value="Dabb"/>
    <property type="match status" value="1"/>
</dbReference>
<protein>
    <submittedName>
        <fullName evidence="3">Dabb family protein</fullName>
    </submittedName>
</protein>
<dbReference type="Proteomes" id="UP001058072">
    <property type="component" value="Chromosome"/>
</dbReference>
<dbReference type="Proteomes" id="UP001058016">
    <property type="component" value="Chromosome"/>
</dbReference>
<dbReference type="EMBL" id="CP071249">
    <property type="protein sequence ID" value="UUF06330.1"/>
    <property type="molecule type" value="Genomic_DNA"/>
</dbReference>
<evidence type="ECO:0000313" key="3">
    <source>
        <dbReference type="EMBL" id="UUF07560.1"/>
    </source>
</evidence>
<dbReference type="EMBL" id="CP071250">
    <property type="protein sequence ID" value="UUF07560.1"/>
    <property type="molecule type" value="Genomic_DNA"/>
</dbReference>
<organism evidence="3 5">
    <name type="scientific">Turicibacter bilis</name>
    <dbReference type="NCBI Taxonomy" id="2735723"/>
    <lineage>
        <taxon>Bacteria</taxon>
        <taxon>Bacillati</taxon>
        <taxon>Bacillota</taxon>
        <taxon>Erysipelotrichia</taxon>
        <taxon>Erysipelotrichales</taxon>
        <taxon>Turicibacteraceae</taxon>
        <taxon>Turicibacter</taxon>
    </lineage>
</organism>
<dbReference type="PANTHER" id="PTHR37832">
    <property type="entry name" value="BLL2683 PROTEIN"/>
    <property type="match status" value="1"/>
</dbReference>